<comment type="caution">
    <text evidence="1">The sequence shown here is derived from an EMBL/GenBank/DDBJ whole genome shotgun (WGS) entry which is preliminary data.</text>
</comment>
<protein>
    <submittedName>
        <fullName evidence="1">Uncharacterized protein</fullName>
    </submittedName>
</protein>
<dbReference type="EMBL" id="CM047910">
    <property type="protein sequence ID" value="KAJ0075091.1"/>
    <property type="molecule type" value="Genomic_DNA"/>
</dbReference>
<organism evidence="1 2">
    <name type="scientific">Pistacia atlantica</name>
    <dbReference type="NCBI Taxonomy" id="434234"/>
    <lineage>
        <taxon>Eukaryota</taxon>
        <taxon>Viridiplantae</taxon>
        <taxon>Streptophyta</taxon>
        <taxon>Embryophyta</taxon>
        <taxon>Tracheophyta</taxon>
        <taxon>Spermatophyta</taxon>
        <taxon>Magnoliopsida</taxon>
        <taxon>eudicotyledons</taxon>
        <taxon>Gunneridae</taxon>
        <taxon>Pentapetalae</taxon>
        <taxon>rosids</taxon>
        <taxon>malvids</taxon>
        <taxon>Sapindales</taxon>
        <taxon>Anacardiaceae</taxon>
        <taxon>Pistacia</taxon>
    </lineage>
</organism>
<keyword evidence="2" id="KW-1185">Reference proteome</keyword>
<evidence type="ECO:0000313" key="1">
    <source>
        <dbReference type="EMBL" id="KAJ0075091.1"/>
    </source>
</evidence>
<evidence type="ECO:0000313" key="2">
    <source>
        <dbReference type="Proteomes" id="UP001164250"/>
    </source>
</evidence>
<reference evidence="2" key="1">
    <citation type="journal article" date="2023" name="G3 (Bethesda)">
        <title>Genome assembly and association tests identify interacting loci associated with vigor, precocity, and sex in interspecific pistachio rootstocks.</title>
        <authorList>
            <person name="Palmer W."/>
            <person name="Jacygrad E."/>
            <person name="Sagayaradj S."/>
            <person name="Cavanaugh K."/>
            <person name="Han R."/>
            <person name="Bertier L."/>
            <person name="Beede B."/>
            <person name="Kafkas S."/>
            <person name="Golino D."/>
            <person name="Preece J."/>
            <person name="Michelmore R."/>
        </authorList>
    </citation>
    <scope>NUCLEOTIDE SEQUENCE [LARGE SCALE GENOMIC DNA]</scope>
</reference>
<proteinExistence type="predicted"/>
<gene>
    <name evidence="1" type="ORF">Patl1_33460</name>
</gene>
<sequence>MMLNSMLKLLLAPSEMIKLIICFSVLLSKSCFISQMVDRFILKAELLMWLAKLEGQCNAIDVPAVRNFGHNCIATLVLHSSIQSLTLDLIGEIHDRLRENDSCKVVAWLSMGYLSSSSAWNDVLSSGKHMHDFKGFSQFLLFVFSRSSHYQHSP</sequence>
<name>A0ACC0ZSZ4_9ROSI</name>
<accession>A0ACC0ZSZ4</accession>
<dbReference type="Proteomes" id="UP001164250">
    <property type="component" value="Chromosome 15"/>
</dbReference>